<gene>
    <name evidence="2" type="ORF">VC82_1646</name>
</gene>
<dbReference type="STRING" id="516051.VC82_1646"/>
<dbReference type="GO" id="GO:0016740">
    <property type="term" value="F:transferase activity"/>
    <property type="evidence" value="ECO:0007669"/>
    <property type="project" value="UniProtKB-KW"/>
</dbReference>
<dbReference type="PROSITE" id="PS51729">
    <property type="entry name" value="GNAT_YJDJ"/>
    <property type="match status" value="1"/>
</dbReference>
<keyword evidence="3" id="KW-1185">Reference proteome</keyword>
<dbReference type="HOGENOM" id="CLU_132888_0_2_10"/>
<protein>
    <submittedName>
        <fullName evidence="2">Acetyltransferase</fullName>
    </submittedName>
</protein>
<dbReference type="PANTHER" id="PTHR31435">
    <property type="entry name" value="PROTEIN NATD1"/>
    <property type="match status" value="1"/>
</dbReference>
<dbReference type="KEGG" id="mlt:VC82_1646"/>
<dbReference type="InterPro" id="IPR031165">
    <property type="entry name" value="GNAT_YJDJ"/>
</dbReference>
<dbReference type="InterPro" id="IPR016181">
    <property type="entry name" value="Acyl_CoA_acyltransferase"/>
</dbReference>
<dbReference type="AlphaFoldDB" id="A0A0D5YSM3"/>
<reference evidence="2 3" key="1">
    <citation type="submission" date="2015-03" db="EMBL/GenBank/DDBJ databases">
        <title>Complete genome sequence of Muricauda lutaonensis CC-HSB-11T, isolated from a coastal hot spring.</title>
        <authorList>
            <person name="Kim K.M."/>
        </authorList>
    </citation>
    <scope>NUCLEOTIDE SEQUENCE [LARGE SCALE GENOMIC DNA]</scope>
    <source>
        <strain evidence="2 3">CC-HSB-11</strain>
    </source>
</reference>
<accession>A0A0D5YSM3</accession>
<dbReference type="EMBL" id="CP011071">
    <property type="protein sequence ID" value="AKA35260.1"/>
    <property type="molecule type" value="Genomic_DNA"/>
</dbReference>
<dbReference type="SUPFAM" id="SSF55729">
    <property type="entry name" value="Acyl-CoA N-acyltransferases (Nat)"/>
    <property type="match status" value="1"/>
</dbReference>
<sequence length="97" mass="11122">MEHHLIDNTEKKQYEFQVGGHTPKIEYIKAQDKIYLTHTEVAKALEGKGIGSELVRQVLEDIKKNDLTLIPLCPFVAGYIKKHPEWRELVLKGINIA</sequence>
<organism evidence="2 3">
    <name type="scientific">Flagellimonas lutaonensis</name>
    <dbReference type="NCBI Taxonomy" id="516051"/>
    <lineage>
        <taxon>Bacteria</taxon>
        <taxon>Pseudomonadati</taxon>
        <taxon>Bacteroidota</taxon>
        <taxon>Flavobacteriia</taxon>
        <taxon>Flavobacteriales</taxon>
        <taxon>Flavobacteriaceae</taxon>
        <taxon>Flagellimonas</taxon>
    </lineage>
</organism>
<evidence type="ECO:0000259" key="1">
    <source>
        <dbReference type="PROSITE" id="PS51729"/>
    </source>
</evidence>
<evidence type="ECO:0000313" key="2">
    <source>
        <dbReference type="EMBL" id="AKA35260.1"/>
    </source>
</evidence>
<feature type="domain" description="N-acetyltransferase" evidence="1">
    <location>
        <begin position="6"/>
        <end position="91"/>
    </location>
</feature>
<dbReference type="RefSeq" id="WP_045801926.1">
    <property type="nucleotide sequence ID" value="NZ_CP011071.1"/>
</dbReference>
<keyword evidence="2" id="KW-0808">Transferase</keyword>
<dbReference type="Proteomes" id="UP000032726">
    <property type="component" value="Chromosome"/>
</dbReference>
<dbReference type="OrthoDB" id="1120671at2"/>
<proteinExistence type="predicted"/>
<name>A0A0D5YSM3_9FLAO</name>
<dbReference type="Gene3D" id="3.40.630.30">
    <property type="match status" value="1"/>
</dbReference>
<evidence type="ECO:0000313" key="3">
    <source>
        <dbReference type="Proteomes" id="UP000032726"/>
    </source>
</evidence>
<dbReference type="InterPro" id="IPR045057">
    <property type="entry name" value="Gcn5-rel_NAT"/>
</dbReference>
<dbReference type="Pfam" id="PF14542">
    <property type="entry name" value="Acetyltransf_CG"/>
    <property type="match status" value="1"/>
</dbReference>
<dbReference type="PANTHER" id="PTHR31435:SF10">
    <property type="entry name" value="BSR4717 PROTEIN"/>
    <property type="match status" value="1"/>
</dbReference>